<dbReference type="EMBL" id="JBHLTC010000014">
    <property type="protein sequence ID" value="MFC0624919.1"/>
    <property type="molecule type" value="Genomic_DNA"/>
</dbReference>
<sequence>MAIFSKSDDGDDLTDGESPWSSRGFIASIIVVAAIAICALAWIVLGGPDDNTTGPKTGVPSETVAPTTDPTGPPATADPTPTDPTPTDPVPTATTSPRPGACGIKPGDQRITSVAPIGVAWTFEGGILVPFKSTIGPQVRDGSGIRSCYAHSPIGAVFAAMNTLAQVQDGQNAERVIRQRVVPGAGRDRALADAKAARLSPTPIVGGAAQVQFVGFKILDYAPDRALVSVAVQSGGEVDKVAGLVVSMRWSGGDWKLALRSDGSISGDPDVLGSLDGYVSFRGA</sequence>
<feature type="region of interest" description="Disordered" evidence="1">
    <location>
        <begin position="1"/>
        <end position="20"/>
    </location>
</feature>
<keyword evidence="5" id="KW-1185">Reference proteome</keyword>
<dbReference type="Pfam" id="PF26526">
    <property type="entry name" value="DUF8175"/>
    <property type="match status" value="1"/>
</dbReference>
<feature type="domain" description="DUF8175" evidence="3">
    <location>
        <begin position="85"/>
        <end position="279"/>
    </location>
</feature>
<accession>A0ABV6QJT8</accession>
<dbReference type="Proteomes" id="UP001589890">
    <property type="component" value="Unassembled WGS sequence"/>
</dbReference>
<gene>
    <name evidence="4" type="ORF">ACFFGN_12650</name>
</gene>
<dbReference type="InterPro" id="IPR058488">
    <property type="entry name" value="DUF8175"/>
</dbReference>
<keyword evidence="2" id="KW-1133">Transmembrane helix</keyword>
<feature type="region of interest" description="Disordered" evidence="1">
    <location>
        <begin position="53"/>
        <end position="108"/>
    </location>
</feature>
<organism evidence="4 5">
    <name type="scientific">Kribbella deserti</name>
    <dbReference type="NCBI Taxonomy" id="1926257"/>
    <lineage>
        <taxon>Bacteria</taxon>
        <taxon>Bacillati</taxon>
        <taxon>Actinomycetota</taxon>
        <taxon>Actinomycetes</taxon>
        <taxon>Propionibacteriales</taxon>
        <taxon>Kribbellaceae</taxon>
        <taxon>Kribbella</taxon>
    </lineage>
</organism>
<keyword evidence="2" id="KW-0472">Membrane</keyword>
<feature type="compositionally biased region" description="Low complexity" evidence="1">
    <location>
        <begin position="63"/>
        <end position="80"/>
    </location>
</feature>
<name>A0ABV6QJT8_9ACTN</name>
<evidence type="ECO:0000313" key="4">
    <source>
        <dbReference type="EMBL" id="MFC0624919.1"/>
    </source>
</evidence>
<feature type="transmembrane region" description="Helical" evidence="2">
    <location>
        <begin position="25"/>
        <end position="45"/>
    </location>
</feature>
<evidence type="ECO:0000313" key="5">
    <source>
        <dbReference type="Proteomes" id="UP001589890"/>
    </source>
</evidence>
<protein>
    <recommendedName>
        <fullName evidence="3">DUF8175 domain-containing protein</fullName>
    </recommendedName>
</protein>
<evidence type="ECO:0000256" key="1">
    <source>
        <dbReference type="SAM" id="MobiDB-lite"/>
    </source>
</evidence>
<comment type="caution">
    <text evidence="4">The sequence shown here is derived from an EMBL/GenBank/DDBJ whole genome shotgun (WGS) entry which is preliminary data.</text>
</comment>
<dbReference type="RefSeq" id="WP_380046785.1">
    <property type="nucleotide sequence ID" value="NZ_JBHLTC010000014.1"/>
</dbReference>
<keyword evidence="2" id="KW-0812">Transmembrane</keyword>
<evidence type="ECO:0000259" key="3">
    <source>
        <dbReference type="Pfam" id="PF26526"/>
    </source>
</evidence>
<proteinExistence type="predicted"/>
<reference evidence="4 5" key="1">
    <citation type="submission" date="2024-09" db="EMBL/GenBank/DDBJ databases">
        <authorList>
            <person name="Sun Q."/>
            <person name="Mori K."/>
        </authorList>
    </citation>
    <scope>NUCLEOTIDE SEQUENCE [LARGE SCALE GENOMIC DNA]</scope>
    <source>
        <strain evidence="4 5">CGMCC 1.15906</strain>
    </source>
</reference>
<evidence type="ECO:0000256" key="2">
    <source>
        <dbReference type="SAM" id="Phobius"/>
    </source>
</evidence>